<dbReference type="PANTHER" id="PTHR43861:SF1">
    <property type="entry name" value="TRANS-ACONITATE 2-METHYLTRANSFERASE"/>
    <property type="match status" value="1"/>
</dbReference>
<reference evidence="4 5" key="1">
    <citation type="submission" date="2017-06" db="EMBL/GenBank/DDBJ databases">
        <authorList>
            <person name="Kim H.J."/>
            <person name="Triplett B.A."/>
        </authorList>
    </citation>
    <scope>NUCLEOTIDE SEQUENCE [LARGE SCALE GENOMIC DNA]</scope>
    <source>
        <strain evidence="4 5">CGMCC 4.1858</strain>
    </source>
</reference>
<dbReference type="GO" id="GO:0017000">
    <property type="term" value="P:antibiotic biosynthetic process"/>
    <property type="evidence" value="ECO:0007669"/>
    <property type="project" value="UniProtKB-ARBA"/>
</dbReference>
<keyword evidence="1 4" id="KW-0489">Methyltransferase</keyword>
<dbReference type="InterPro" id="IPR041698">
    <property type="entry name" value="Methyltransf_25"/>
</dbReference>
<proteinExistence type="predicted"/>
<evidence type="ECO:0000313" key="4">
    <source>
        <dbReference type="EMBL" id="SNT47093.1"/>
    </source>
</evidence>
<dbReference type="Proteomes" id="UP000198280">
    <property type="component" value="Unassembled WGS sequence"/>
</dbReference>
<evidence type="ECO:0000256" key="1">
    <source>
        <dbReference type="ARBA" id="ARBA00022603"/>
    </source>
</evidence>
<evidence type="ECO:0000259" key="3">
    <source>
        <dbReference type="Pfam" id="PF13649"/>
    </source>
</evidence>
<feature type="domain" description="Methyltransferase" evidence="3">
    <location>
        <begin position="56"/>
        <end position="144"/>
    </location>
</feature>
<dbReference type="PANTHER" id="PTHR43861">
    <property type="entry name" value="TRANS-ACONITATE 2-METHYLTRANSFERASE-RELATED"/>
    <property type="match status" value="1"/>
</dbReference>
<dbReference type="GO" id="GO:0008168">
    <property type="term" value="F:methyltransferase activity"/>
    <property type="evidence" value="ECO:0007669"/>
    <property type="project" value="UniProtKB-KW"/>
</dbReference>
<dbReference type="OrthoDB" id="9805171at2"/>
<evidence type="ECO:0000256" key="2">
    <source>
        <dbReference type="ARBA" id="ARBA00022679"/>
    </source>
</evidence>
<dbReference type="CDD" id="cd02440">
    <property type="entry name" value="AdoMet_MTases"/>
    <property type="match status" value="1"/>
</dbReference>
<keyword evidence="2 4" id="KW-0808">Transferase</keyword>
<dbReference type="Pfam" id="PF13649">
    <property type="entry name" value="Methyltransf_25"/>
    <property type="match status" value="1"/>
</dbReference>
<accession>A0A239MXZ3</accession>
<dbReference type="SUPFAM" id="SSF53335">
    <property type="entry name" value="S-adenosyl-L-methionine-dependent methyltransferases"/>
    <property type="match status" value="1"/>
</dbReference>
<dbReference type="RefSeq" id="WP_089228108.1">
    <property type="nucleotide sequence ID" value="NZ_FZOF01000028.1"/>
</dbReference>
<protein>
    <submittedName>
        <fullName evidence="4">Methyltransferase domain-containing protein</fullName>
    </submittedName>
</protein>
<dbReference type="GO" id="GO:0032259">
    <property type="term" value="P:methylation"/>
    <property type="evidence" value="ECO:0007669"/>
    <property type="project" value="UniProtKB-KW"/>
</dbReference>
<dbReference type="Gene3D" id="3.40.50.150">
    <property type="entry name" value="Vaccinia Virus protein VP39"/>
    <property type="match status" value="1"/>
</dbReference>
<gene>
    <name evidence="4" type="ORF">SAMN05216252_12897</name>
</gene>
<name>A0A239MXZ3_9ACTN</name>
<dbReference type="EMBL" id="FZOF01000028">
    <property type="protein sequence ID" value="SNT47093.1"/>
    <property type="molecule type" value="Genomic_DNA"/>
</dbReference>
<evidence type="ECO:0000313" key="5">
    <source>
        <dbReference type="Proteomes" id="UP000198280"/>
    </source>
</evidence>
<dbReference type="InterPro" id="IPR029063">
    <property type="entry name" value="SAM-dependent_MTases_sf"/>
</dbReference>
<sequence length="219" mass="23038">MPEHAYLAAVRESYDTVAADYAAKVSTPDGLDPLSRAMLAAFAETVRTADRGPLADLGCGPGYVTAHLAALGVPAYGVDVSPRMVELAREAHPHLRFTVGSMTALDIADGELGGALAYYSTHHTPPELLPVVFAEVHRVLAPGGHLMLAGWAGDDEHVHPEHAYGGHPVSYGLHLLPAPRIAALIEEAGLTVTARLVQEPGAGAKRPVATFLAEKPERP</sequence>
<dbReference type="AlphaFoldDB" id="A0A239MXZ3"/>
<organism evidence="4 5">
    <name type="scientific">Actinacidiphila glaucinigra</name>
    <dbReference type="NCBI Taxonomy" id="235986"/>
    <lineage>
        <taxon>Bacteria</taxon>
        <taxon>Bacillati</taxon>
        <taxon>Actinomycetota</taxon>
        <taxon>Actinomycetes</taxon>
        <taxon>Kitasatosporales</taxon>
        <taxon>Streptomycetaceae</taxon>
        <taxon>Actinacidiphila</taxon>
    </lineage>
</organism>
<keyword evidence="5" id="KW-1185">Reference proteome</keyword>